<dbReference type="GO" id="GO:0005634">
    <property type="term" value="C:nucleus"/>
    <property type="evidence" value="ECO:0007669"/>
    <property type="project" value="TreeGrafter"/>
</dbReference>
<dbReference type="Gene3D" id="1.10.10.1450">
    <property type="match status" value="1"/>
</dbReference>
<dbReference type="GO" id="GO:0042800">
    <property type="term" value="F:histone H3K4 methyltransferase activity"/>
    <property type="evidence" value="ECO:0007669"/>
    <property type="project" value="TreeGrafter"/>
</dbReference>
<feature type="non-terminal residue" evidence="2">
    <location>
        <position position="1"/>
    </location>
</feature>
<dbReference type="GO" id="GO:0015074">
    <property type="term" value="P:DNA integration"/>
    <property type="evidence" value="ECO:0007669"/>
    <property type="project" value="TreeGrafter"/>
</dbReference>
<dbReference type="GO" id="GO:0031297">
    <property type="term" value="P:replication fork processing"/>
    <property type="evidence" value="ECO:0007669"/>
    <property type="project" value="TreeGrafter"/>
</dbReference>
<accession>A0A836F959</accession>
<proteinExistence type="predicted"/>
<name>A0A836F959_9HYME</name>
<dbReference type="GO" id="GO:0006303">
    <property type="term" value="P:double-strand break repair via nonhomologous end joining"/>
    <property type="evidence" value="ECO:0007669"/>
    <property type="project" value="TreeGrafter"/>
</dbReference>
<dbReference type="InterPro" id="IPR052709">
    <property type="entry name" value="Transposase-MT_Hybrid"/>
</dbReference>
<dbReference type="GO" id="GO:0044774">
    <property type="term" value="P:mitotic DNA integrity checkpoint signaling"/>
    <property type="evidence" value="ECO:0007669"/>
    <property type="project" value="TreeGrafter"/>
</dbReference>
<evidence type="ECO:0000313" key="3">
    <source>
        <dbReference type="Proteomes" id="UP000668214"/>
    </source>
</evidence>
<dbReference type="Pfam" id="PF17906">
    <property type="entry name" value="HTH_48"/>
    <property type="match status" value="1"/>
</dbReference>
<dbReference type="InterPro" id="IPR036388">
    <property type="entry name" value="WH-like_DNA-bd_sf"/>
</dbReference>
<gene>
    <name evidence="2" type="ORF">G6Z78_0011206</name>
</gene>
<evidence type="ECO:0000259" key="1">
    <source>
        <dbReference type="Pfam" id="PF17906"/>
    </source>
</evidence>
<evidence type="ECO:0000313" key="2">
    <source>
        <dbReference type="EMBL" id="KAG5314652.1"/>
    </source>
</evidence>
<dbReference type="AlphaFoldDB" id="A0A836F959"/>
<dbReference type="Gene3D" id="1.10.10.10">
    <property type="entry name" value="Winged helix-like DNA-binding domain superfamily/Winged helix DNA-binding domain"/>
    <property type="match status" value="1"/>
</dbReference>
<dbReference type="Proteomes" id="UP000668214">
    <property type="component" value="Unassembled WGS sequence"/>
</dbReference>
<dbReference type="GO" id="GO:0000729">
    <property type="term" value="P:DNA double-strand break processing"/>
    <property type="evidence" value="ECO:0007669"/>
    <property type="project" value="TreeGrafter"/>
</dbReference>
<dbReference type="GO" id="GO:0035861">
    <property type="term" value="C:site of double-strand break"/>
    <property type="evidence" value="ECO:0007669"/>
    <property type="project" value="TreeGrafter"/>
</dbReference>
<protein>
    <submittedName>
        <fullName evidence="2">MOS1T transposase</fullName>
    </submittedName>
</protein>
<comment type="caution">
    <text evidence="2">The sequence shown here is derived from an EMBL/GenBank/DDBJ whole genome shotgun (WGS) entry which is preliminary data.</text>
</comment>
<feature type="non-terminal residue" evidence="2">
    <location>
        <position position="241"/>
    </location>
</feature>
<dbReference type="PANTHER" id="PTHR46060:SF2">
    <property type="entry name" value="HISTONE-LYSINE N-METHYLTRANSFERASE SETMAR"/>
    <property type="match status" value="1"/>
</dbReference>
<reference evidence="2" key="1">
    <citation type="submission" date="2020-02" db="EMBL/GenBank/DDBJ databases">
        <title>Relaxed selection underlies rapid genomic changes in the transitions from sociality to social parasitism in ants.</title>
        <authorList>
            <person name="Bi X."/>
        </authorList>
    </citation>
    <scope>NUCLEOTIDE SEQUENCE</scope>
    <source>
        <strain evidence="2">BGI-DK2014c</strain>
        <tissue evidence="2">Whole body</tissue>
    </source>
</reference>
<sequence>MYLRGILLHYFIQKKSAAEAHRILVQTYGDNALSDTTCRDWFRRFKNNDFQLEDKERSGAPKKFQDKELEQLLDEDPSQTLSELGKILQVDESTVSKRLKGLGMIQKQGHWVPYELLLLCIWWDQQGVIYYERSISTHHYSVRRTTSTAITGDADEILLTIIGALAKRKELDIIQTSNDASQFQLSRERMWSKEIRCTHGGSREFYKAAIQQRGAYIWTMVLTHPQQRLQWQEKSESEPYR</sequence>
<dbReference type="GO" id="GO:0046975">
    <property type="term" value="F:histone H3K36 methyltransferase activity"/>
    <property type="evidence" value="ECO:0007669"/>
    <property type="project" value="TreeGrafter"/>
</dbReference>
<feature type="domain" description="Mos1 transposase HTH" evidence="1">
    <location>
        <begin position="2"/>
        <end position="49"/>
    </location>
</feature>
<dbReference type="GO" id="GO:0044547">
    <property type="term" value="F:DNA topoisomerase binding"/>
    <property type="evidence" value="ECO:0007669"/>
    <property type="project" value="TreeGrafter"/>
</dbReference>
<keyword evidence="3" id="KW-1185">Reference proteome</keyword>
<dbReference type="GO" id="GO:0000014">
    <property type="term" value="F:single-stranded DNA endodeoxyribonuclease activity"/>
    <property type="evidence" value="ECO:0007669"/>
    <property type="project" value="TreeGrafter"/>
</dbReference>
<dbReference type="GO" id="GO:0003697">
    <property type="term" value="F:single-stranded DNA binding"/>
    <property type="evidence" value="ECO:0007669"/>
    <property type="project" value="TreeGrafter"/>
</dbReference>
<dbReference type="EMBL" id="JAANIA010002438">
    <property type="protein sequence ID" value="KAG5314652.1"/>
    <property type="molecule type" value="Genomic_DNA"/>
</dbReference>
<dbReference type="InterPro" id="IPR041426">
    <property type="entry name" value="Mos1_HTH"/>
</dbReference>
<dbReference type="GO" id="GO:0003690">
    <property type="term" value="F:double-stranded DNA binding"/>
    <property type="evidence" value="ECO:0007669"/>
    <property type="project" value="TreeGrafter"/>
</dbReference>
<organism evidence="2 3">
    <name type="scientific">Pseudoatta argentina</name>
    <dbReference type="NCBI Taxonomy" id="621737"/>
    <lineage>
        <taxon>Eukaryota</taxon>
        <taxon>Metazoa</taxon>
        <taxon>Ecdysozoa</taxon>
        <taxon>Arthropoda</taxon>
        <taxon>Hexapoda</taxon>
        <taxon>Insecta</taxon>
        <taxon>Pterygota</taxon>
        <taxon>Neoptera</taxon>
        <taxon>Endopterygota</taxon>
        <taxon>Hymenoptera</taxon>
        <taxon>Apocrita</taxon>
        <taxon>Aculeata</taxon>
        <taxon>Formicoidea</taxon>
        <taxon>Formicidae</taxon>
        <taxon>Myrmicinae</taxon>
        <taxon>Pseudoatta</taxon>
    </lineage>
</organism>
<dbReference type="GO" id="GO:0000793">
    <property type="term" value="C:condensed chromosome"/>
    <property type="evidence" value="ECO:0007669"/>
    <property type="project" value="TreeGrafter"/>
</dbReference>
<dbReference type="PANTHER" id="PTHR46060">
    <property type="entry name" value="MARINER MOS1 TRANSPOSASE-LIKE PROTEIN"/>
    <property type="match status" value="1"/>
</dbReference>